<accession>A0ABQ4DP12</accession>
<evidence type="ECO:0000256" key="1">
    <source>
        <dbReference type="SAM" id="Phobius"/>
    </source>
</evidence>
<name>A0ABQ4DP12_9CELL</name>
<keyword evidence="1" id="KW-0472">Membrane</keyword>
<feature type="transmembrane region" description="Helical" evidence="1">
    <location>
        <begin position="44"/>
        <end position="63"/>
    </location>
</feature>
<gene>
    <name evidence="2" type="ORF">Cph01nite_28510</name>
</gene>
<reference evidence="2 3" key="1">
    <citation type="submission" date="2021-01" db="EMBL/GenBank/DDBJ databases">
        <title>Whole genome shotgun sequence of Cellulomonas phragmiteti NBRC 110785.</title>
        <authorList>
            <person name="Komaki H."/>
            <person name="Tamura T."/>
        </authorList>
    </citation>
    <scope>NUCLEOTIDE SEQUENCE [LARGE SCALE GENOMIC DNA]</scope>
    <source>
        <strain evidence="2 3">NBRC 110785</strain>
    </source>
</reference>
<dbReference type="Proteomes" id="UP000614741">
    <property type="component" value="Unassembled WGS sequence"/>
</dbReference>
<proteinExistence type="predicted"/>
<evidence type="ECO:0000313" key="2">
    <source>
        <dbReference type="EMBL" id="GIG41089.1"/>
    </source>
</evidence>
<sequence>MTRPDTSLLARPVVVISLGVALLVGAVVLMVARPLWNDAGARRPVLVAASLGSAVAGAKLISLGRHHDSSEK</sequence>
<evidence type="ECO:0000313" key="3">
    <source>
        <dbReference type="Proteomes" id="UP000614741"/>
    </source>
</evidence>
<keyword evidence="1" id="KW-1133">Transmembrane helix</keyword>
<keyword evidence="3" id="KW-1185">Reference proteome</keyword>
<comment type="caution">
    <text evidence="2">The sequence shown here is derived from an EMBL/GenBank/DDBJ whole genome shotgun (WGS) entry which is preliminary data.</text>
</comment>
<feature type="transmembrane region" description="Helical" evidence="1">
    <location>
        <begin position="12"/>
        <end position="32"/>
    </location>
</feature>
<organism evidence="2 3">
    <name type="scientific">Cellulomonas phragmiteti</name>
    <dbReference type="NCBI Taxonomy" id="478780"/>
    <lineage>
        <taxon>Bacteria</taxon>
        <taxon>Bacillati</taxon>
        <taxon>Actinomycetota</taxon>
        <taxon>Actinomycetes</taxon>
        <taxon>Micrococcales</taxon>
        <taxon>Cellulomonadaceae</taxon>
        <taxon>Cellulomonas</taxon>
    </lineage>
</organism>
<keyword evidence="1" id="KW-0812">Transmembrane</keyword>
<dbReference type="EMBL" id="BONP01000019">
    <property type="protein sequence ID" value="GIG41089.1"/>
    <property type="molecule type" value="Genomic_DNA"/>
</dbReference>
<protein>
    <submittedName>
        <fullName evidence="2">Uncharacterized protein</fullName>
    </submittedName>
</protein>
<dbReference type="RefSeq" id="WP_203675364.1">
    <property type="nucleotide sequence ID" value="NZ_BONP01000019.1"/>
</dbReference>